<organism evidence="2 3">
    <name type="scientific">Sordaria macrospora</name>
    <dbReference type="NCBI Taxonomy" id="5147"/>
    <lineage>
        <taxon>Eukaryota</taxon>
        <taxon>Fungi</taxon>
        <taxon>Dikarya</taxon>
        <taxon>Ascomycota</taxon>
        <taxon>Pezizomycotina</taxon>
        <taxon>Sordariomycetes</taxon>
        <taxon>Sordariomycetidae</taxon>
        <taxon>Sordariales</taxon>
        <taxon>Sordariaceae</taxon>
        <taxon>Sordaria</taxon>
    </lineage>
</organism>
<feature type="region of interest" description="Disordered" evidence="1">
    <location>
        <begin position="104"/>
        <end position="136"/>
    </location>
</feature>
<reference evidence="2 3" key="1">
    <citation type="submission" date="2017-07" db="EMBL/GenBank/DDBJ databases">
        <title>Genome sequence of the Sordaria macrospora wild type strain R19027.</title>
        <authorList>
            <person name="Nowrousian M."/>
            <person name="Teichert I."/>
            <person name="Kueck U."/>
        </authorList>
    </citation>
    <scope>NUCLEOTIDE SEQUENCE [LARGE SCALE GENOMIC DNA]</scope>
    <source>
        <strain evidence="2 3">R19027</strain>
        <tissue evidence="2">Mycelium</tissue>
    </source>
</reference>
<evidence type="ECO:0000313" key="2">
    <source>
        <dbReference type="EMBL" id="KAA8618299.1"/>
    </source>
</evidence>
<gene>
    <name evidence="2" type="ORF">SMACR_09689</name>
</gene>
<sequence length="184" mass="21466">MCLGSLFDWFCMKPRLKRLEINGYDETLGLESDHTWNTILPLFKDTLEHLSMSGYMEPIDEDQMTDRFGPSRMLTCLPELEKLAYLEVPLHFVSSHRPQLIPDMAHAAPPGDADFGESDTNNDNKNNNQQDPITARNIRQQIMVEFPSLLKTVDIIEYVNHRESIQGIQDWNEIRERDTYRLRL</sequence>
<evidence type="ECO:0000256" key="1">
    <source>
        <dbReference type="SAM" id="MobiDB-lite"/>
    </source>
</evidence>
<protein>
    <submittedName>
        <fullName evidence="2">Uncharacterized protein</fullName>
    </submittedName>
</protein>
<name>A0A8S8ZDG7_SORMA</name>
<dbReference type="VEuPathDB" id="FungiDB:SMAC_09689"/>
<dbReference type="AlphaFoldDB" id="A0A8S8ZDG7"/>
<dbReference type="EMBL" id="NMPR01000498">
    <property type="protein sequence ID" value="KAA8618299.1"/>
    <property type="molecule type" value="Genomic_DNA"/>
</dbReference>
<dbReference type="Proteomes" id="UP000433876">
    <property type="component" value="Unassembled WGS sequence"/>
</dbReference>
<proteinExistence type="predicted"/>
<feature type="compositionally biased region" description="Low complexity" evidence="1">
    <location>
        <begin position="121"/>
        <end position="131"/>
    </location>
</feature>
<comment type="caution">
    <text evidence="2">The sequence shown here is derived from an EMBL/GenBank/DDBJ whole genome shotgun (WGS) entry which is preliminary data.</text>
</comment>
<accession>A0A8S8ZDG7</accession>
<evidence type="ECO:0000313" key="3">
    <source>
        <dbReference type="Proteomes" id="UP000433876"/>
    </source>
</evidence>